<dbReference type="Proteomes" id="UP000785200">
    <property type="component" value="Unassembled WGS sequence"/>
</dbReference>
<protein>
    <submittedName>
        <fullName evidence="1">Uncharacterized protein</fullName>
    </submittedName>
</protein>
<accession>A0A9P6VEG4</accession>
<keyword evidence="2" id="KW-1185">Reference proteome</keyword>
<dbReference type="AlphaFoldDB" id="A0A9P6VEG4"/>
<dbReference type="InterPro" id="IPR022185">
    <property type="entry name" value="DUF3712"/>
</dbReference>
<gene>
    <name evidence="1" type="ORF">D0Z07_8119</name>
</gene>
<organism evidence="1 2">
    <name type="scientific">Hyphodiscus hymeniophilus</name>
    <dbReference type="NCBI Taxonomy" id="353542"/>
    <lineage>
        <taxon>Eukaryota</taxon>
        <taxon>Fungi</taxon>
        <taxon>Dikarya</taxon>
        <taxon>Ascomycota</taxon>
        <taxon>Pezizomycotina</taxon>
        <taxon>Leotiomycetes</taxon>
        <taxon>Helotiales</taxon>
        <taxon>Hyphodiscaceae</taxon>
        <taxon>Hyphodiscus</taxon>
    </lineage>
</organism>
<sequence length="254" mass="27567">MNAIVQYVVNSSTLEVSWIKITNATQDSFIMSIDSRVTGTGPMSSTMSAMELDMSGPGGAFGRLRLPEIKTKSTGTQVEVRDQMIKITNMEAFKAFVKALIQDESLILRLENGHATIKALFANAKIIYAKDIHLKGMNGPKTIMVKTEGHGKNFTNVMRSTNPSPVEMDLGTLNESIVNANGKKIAEQTGTVYLMRGETDFVMAGSVTGVAAEGDARIVGLSVEEDNWNNLTIPYLNTATTVTEKFIAFCKTNA</sequence>
<proteinExistence type="predicted"/>
<dbReference type="Pfam" id="PF12505">
    <property type="entry name" value="DUF3712"/>
    <property type="match status" value="1"/>
</dbReference>
<dbReference type="GO" id="GO:0000329">
    <property type="term" value="C:fungal-type vacuole membrane"/>
    <property type="evidence" value="ECO:0007669"/>
    <property type="project" value="InterPro"/>
</dbReference>
<comment type="caution">
    <text evidence="1">The sequence shown here is derived from an EMBL/GenBank/DDBJ whole genome shotgun (WGS) entry which is preliminary data.</text>
</comment>
<evidence type="ECO:0000313" key="2">
    <source>
        <dbReference type="Proteomes" id="UP000785200"/>
    </source>
</evidence>
<dbReference type="PANTHER" id="PTHR35895">
    <property type="entry name" value="CHROMOSOME 16, WHOLE GENOME SHOTGUN SEQUENCE"/>
    <property type="match status" value="1"/>
</dbReference>
<dbReference type="OrthoDB" id="10039566at2759"/>
<evidence type="ECO:0000313" key="1">
    <source>
        <dbReference type="EMBL" id="KAG0646360.1"/>
    </source>
</evidence>
<dbReference type="EMBL" id="VNKQ01000016">
    <property type="protein sequence ID" value="KAG0646360.1"/>
    <property type="molecule type" value="Genomic_DNA"/>
</dbReference>
<name>A0A9P6VEG4_9HELO</name>
<dbReference type="InterPro" id="IPR046368">
    <property type="entry name" value="Tag1"/>
</dbReference>
<reference evidence="1" key="1">
    <citation type="submission" date="2019-07" db="EMBL/GenBank/DDBJ databases">
        <title>Hyphodiscus hymeniophilus genome sequencing and assembly.</title>
        <authorList>
            <person name="Kramer G."/>
            <person name="Nodwell J."/>
        </authorList>
    </citation>
    <scope>NUCLEOTIDE SEQUENCE</scope>
    <source>
        <strain evidence="1">ATCC 34498</strain>
    </source>
</reference>
<dbReference type="PANTHER" id="PTHR35895:SF1">
    <property type="entry name" value="LIPID-BINDING SERUM GLYCOPROTEIN C-TERMINAL DOMAIN-CONTAINING PROTEIN"/>
    <property type="match status" value="1"/>
</dbReference>